<dbReference type="EMBL" id="JBBNAF010000003">
    <property type="protein sequence ID" value="KAK9160086.1"/>
    <property type="molecule type" value="Genomic_DNA"/>
</dbReference>
<evidence type="ECO:0000313" key="2">
    <source>
        <dbReference type="Proteomes" id="UP001420932"/>
    </source>
</evidence>
<reference evidence="1 2" key="1">
    <citation type="submission" date="2024-01" db="EMBL/GenBank/DDBJ databases">
        <title>Genome assemblies of Stephania.</title>
        <authorList>
            <person name="Yang L."/>
        </authorList>
    </citation>
    <scope>NUCLEOTIDE SEQUENCE [LARGE SCALE GENOMIC DNA]</scope>
    <source>
        <strain evidence="1">YNDBR</strain>
        <tissue evidence="1">Leaf</tissue>
    </source>
</reference>
<comment type="caution">
    <text evidence="1">The sequence shown here is derived from an EMBL/GenBank/DDBJ whole genome shotgun (WGS) entry which is preliminary data.</text>
</comment>
<organism evidence="1 2">
    <name type="scientific">Stephania yunnanensis</name>
    <dbReference type="NCBI Taxonomy" id="152371"/>
    <lineage>
        <taxon>Eukaryota</taxon>
        <taxon>Viridiplantae</taxon>
        <taxon>Streptophyta</taxon>
        <taxon>Embryophyta</taxon>
        <taxon>Tracheophyta</taxon>
        <taxon>Spermatophyta</taxon>
        <taxon>Magnoliopsida</taxon>
        <taxon>Ranunculales</taxon>
        <taxon>Menispermaceae</taxon>
        <taxon>Menispermoideae</taxon>
        <taxon>Cissampelideae</taxon>
        <taxon>Stephania</taxon>
    </lineage>
</organism>
<proteinExistence type="predicted"/>
<protein>
    <submittedName>
        <fullName evidence="1">Uncharacterized protein</fullName>
    </submittedName>
</protein>
<dbReference type="Proteomes" id="UP001420932">
    <property type="component" value="Unassembled WGS sequence"/>
</dbReference>
<sequence>MTEQNTQTGPAGKLLTPLLNVNWGLVIQLCMYHSFTRCIKLASRSLKHFFLVSEISSLTPLTSISLENQNTTNNDSMKHKIKTCST</sequence>
<name>A0AAP0KWP1_9MAGN</name>
<keyword evidence="2" id="KW-1185">Reference proteome</keyword>
<dbReference type="AlphaFoldDB" id="A0AAP0KWP1"/>
<evidence type="ECO:0000313" key="1">
    <source>
        <dbReference type="EMBL" id="KAK9160086.1"/>
    </source>
</evidence>
<gene>
    <name evidence="1" type="ORF">Syun_006427</name>
</gene>
<accession>A0AAP0KWP1</accession>